<gene>
    <name evidence="1" type="ORF">ARMGADRAFT_298408</name>
</gene>
<dbReference type="InParanoid" id="A0A2H3DMW6"/>
<keyword evidence="2" id="KW-1185">Reference proteome</keyword>
<protein>
    <submittedName>
        <fullName evidence="1">Uncharacterized protein</fullName>
    </submittedName>
</protein>
<accession>A0A2H3DMW6</accession>
<organism evidence="1 2">
    <name type="scientific">Armillaria gallica</name>
    <name type="common">Bulbous honey fungus</name>
    <name type="synonym">Armillaria bulbosa</name>
    <dbReference type="NCBI Taxonomy" id="47427"/>
    <lineage>
        <taxon>Eukaryota</taxon>
        <taxon>Fungi</taxon>
        <taxon>Dikarya</taxon>
        <taxon>Basidiomycota</taxon>
        <taxon>Agaricomycotina</taxon>
        <taxon>Agaricomycetes</taxon>
        <taxon>Agaricomycetidae</taxon>
        <taxon>Agaricales</taxon>
        <taxon>Marasmiineae</taxon>
        <taxon>Physalacriaceae</taxon>
        <taxon>Armillaria</taxon>
    </lineage>
</organism>
<sequence>MSLSQIDSPIPSVTRSAHTPPGSLLKCPECGYAIPGESLAPILPSSRFEELSSCNEPPVDSERTALKAVVREGKANLASLRQRIAAVGKTLQILFKEQNRTVKRITDAKILLSPIRSLPADVLIEIFTTCLSDFTDSLDAKRAPWVLLQVCASWRQIALASTGLWANIRLRMDLYMNHMESLFRLKTVLDRAGEHRLRVFIYGRKDFSDHPVFEMILSTSARWESLNVSAPLRSFRSFNSISHHLPLLETLWINVSSFHRSDLRSESTDIIYGFPQAPRLRGLSISQNLVSTMPFFTRLFNLPLETTPKLYLETTTSDVVSFLHSDAAQYLVNLAITLVHSKRRGLPQQIEIPVIRIGCLQVLCLTDSATGLLSRLRLPALRCLMLWFNERIILPPISEETTPALTDLALWSPLDGDVVDGRALADILKWTPNLTSMMFAGKVILATNTLFIALGRSREGVFELVPHLEKISLKDVRFEFLDHGRVIADTVEARRATPSGKGQVALKEVHLKDDLGVSERWEKLRQGGLIVHYDA</sequence>
<evidence type="ECO:0000313" key="1">
    <source>
        <dbReference type="EMBL" id="PBK90427.1"/>
    </source>
</evidence>
<name>A0A2H3DMW6_ARMGA</name>
<evidence type="ECO:0000313" key="2">
    <source>
        <dbReference type="Proteomes" id="UP000217790"/>
    </source>
</evidence>
<dbReference type="OMA" id="DFSDHPV"/>
<reference evidence="2" key="1">
    <citation type="journal article" date="2017" name="Nat. Ecol. Evol.">
        <title>Genome expansion and lineage-specific genetic innovations in the forest pathogenic fungi Armillaria.</title>
        <authorList>
            <person name="Sipos G."/>
            <person name="Prasanna A.N."/>
            <person name="Walter M.C."/>
            <person name="O'Connor E."/>
            <person name="Balint B."/>
            <person name="Krizsan K."/>
            <person name="Kiss B."/>
            <person name="Hess J."/>
            <person name="Varga T."/>
            <person name="Slot J."/>
            <person name="Riley R."/>
            <person name="Boka B."/>
            <person name="Rigling D."/>
            <person name="Barry K."/>
            <person name="Lee J."/>
            <person name="Mihaltcheva S."/>
            <person name="LaButti K."/>
            <person name="Lipzen A."/>
            <person name="Waldron R."/>
            <person name="Moloney N.M."/>
            <person name="Sperisen C."/>
            <person name="Kredics L."/>
            <person name="Vagvoelgyi C."/>
            <person name="Patrignani A."/>
            <person name="Fitzpatrick D."/>
            <person name="Nagy I."/>
            <person name="Doyle S."/>
            <person name="Anderson J.B."/>
            <person name="Grigoriev I.V."/>
            <person name="Gueldener U."/>
            <person name="Muensterkoetter M."/>
            <person name="Nagy L.G."/>
        </authorList>
    </citation>
    <scope>NUCLEOTIDE SEQUENCE [LARGE SCALE GENOMIC DNA]</scope>
    <source>
        <strain evidence="2">Ar21-2</strain>
    </source>
</reference>
<dbReference type="SUPFAM" id="SSF52047">
    <property type="entry name" value="RNI-like"/>
    <property type="match status" value="1"/>
</dbReference>
<dbReference type="Proteomes" id="UP000217790">
    <property type="component" value="Unassembled WGS sequence"/>
</dbReference>
<dbReference type="STRING" id="47427.A0A2H3DMW6"/>
<proteinExistence type="predicted"/>
<dbReference type="AlphaFoldDB" id="A0A2H3DMW6"/>
<dbReference type="EMBL" id="KZ293665">
    <property type="protein sequence ID" value="PBK90427.1"/>
    <property type="molecule type" value="Genomic_DNA"/>
</dbReference>
<dbReference type="OrthoDB" id="3365698at2759"/>